<dbReference type="STRING" id="857291.HMPREF9138_01925"/>
<evidence type="ECO:0000313" key="2">
    <source>
        <dbReference type="Proteomes" id="UP000004597"/>
    </source>
</evidence>
<dbReference type="HOGENOM" id="CLU_2452129_0_0_10"/>
<dbReference type="RefSeq" id="WP_008823835.1">
    <property type="nucleotide sequence ID" value="NZ_JH376765.1"/>
</dbReference>
<dbReference type="Proteomes" id="UP000004597">
    <property type="component" value="Unassembled WGS sequence"/>
</dbReference>
<dbReference type="AlphaFoldDB" id="G6AIJ8"/>
<organism evidence="1 2">
    <name type="scientific">Prevotella histicola F0411</name>
    <dbReference type="NCBI Taxonomy" id="857291"/>
    <lineage>
        <taxon>Bacteria</taxon>
        <taxon>Pseudomonadati</taxon>
        <taxon>Bacteroidota</taxon>
        <taxon>Bacteroidia</taxon>
        <taxon>Bacteroidales</taxon>
        <taxon>Prevotellaceae</taxon>
        <taxon>Prevotella</taxon>
    </lineage>
</organism>
<dbReference type="PATRIC" id="fig|857291.3.peg.1922"/>
<proteinExistence type="predicted"/>
<sequence>MACKKDHSDLSDIMSNLPYDQGGVGRHKCAACAYKKGFDAGYSLKEELDINEVLNGLEESQAASQRHKSPHAAYALGYYDGVCAKTNSK</sequence>
<evidence type="ECO:0000313" key="1">
    <source>
        <dbReference type="EMBL" id="EHG15473.1"/>
    </source>
</evidence>
<protein>
    <submittedName>
        <fullName evidence="1">Uncharacterized protein</fullName>
    </submittedName>
</protein>
<gene>
    <name evidence="1" type="ORF">HMPREF9138_01925</name>
</gene>
<comment type="caution">
    <text evidence="1">The sequence shown here is derived from an EMBL/GenBank/DDBJ whole genome shotgun (WGS) entry which is preliminary data.</text>
</comment>
<dbReference type="GeneID" id="66732461"/>
<name>G6AIJ8_9BACT</name>
<reference evidence="1 2" key="1">
    <citation type="submission" date="2011-10" db="EMBL/GenBank/DDBJ databases">
        <title>The Genome Sequence of Prevotella histicola F0411.</title>
        <authorList>
            <consortium name="The Broad Institute Genome Sequencing Platform"/>
            <person name="Earl A."/>
            <person name="Ward D."/>
            <person name="Feldgarden M."/>
            <person name="Gevers D."/>
            <person name="Izard J."/>
            <person name="Ganesan A."/>
            <person name="Blanton J.M."/>
            <person name="Baranova O.V."/>
            <person name="Tanner A.C."/>
            <person name="Mathney J.M.J."/>
            <person name="Dewhirst F.E."/>
            <person name="Young S.K."/>
            <person name="Zeng Q."/>
            <person name="Gargeya S."/>
            <person name="Fitzgerald M."/>
            <person name="Haas B."/>
            <person name="Abouelleil A."/>
            <person name="Alvarado L."/>
            <person name="Arachchi H.M."/>
            <person name="Berlin A."/>
            <person name="Brown A."/>
            <person name="Chapman S.B."/>
            <person name="Chen Z."/>
            <person name="Dunbar C."/>
            <person name="Freedman E."/>
            <person name="Gearin G."/>
            <person name="Gellesch M."/>
            <person name="Goldberg J."/>
            <person name="Griggs A."/>
            <person name="Gujja S."/>
            <person name="Heiman D."/>
            <person name="Howarth C."/>
            <person name="Larson L."/>
            <person name="Lui A."/>
            <person name="MacDonald P.J.P."/>
            <person name="Montmayeur A."/>
            <person name="Murphy C."/>
            <person name="Neiman D."/>
            <person name="Pearson M."/>
            <person name="Priest M."/>
            <person name="Roberts A."/>
            <person name="Saif S."/>
            <person name="Shea T."/>
            <person name="Shenoy N."/>
            <person name="Sisk P."/>
            <person name="Stolte C."/>
            <person name="Sykes S."/>
            <person name="Wortman J."/>
            <person name="Nusbaum C."/>
            <person name="Birren B."/>
        </authorList>
    </citation>
    <scope>NUCLEOTIDE SEQUENCE [LARGE SCALE GENOMIC DNA]</scope>
    <source>
        <strain evidence="1 2">F0411</strain>
    </source>
</reference>
<dbReference type="EMBL" id="AFXP01000021">
    <property type="protein sequence ID" value="EHG15473.1"/>
    <property type="molecule type" value="Genomic_DNA"/>
</dbReference>
<keyword evidence="2" id="KW-1185">Reference proteome</keyword>
<accession>G6AIJ8</accession>